<organism evidence="1 2">
    <name type="scientific">Sphingobacterium haloxyli</name>
    <dbReference type="NCBI Taxonomy" id="2100533"/>
    <lineage>
        <taxon>Bacteria</taxon>
        <taxon>Pseudomonadati</taxon>
        <taxon>Bacteroidota</taxon>
        <taxon>Sphingobacteriia</taxon>
        <taxon>Sphingobacteriales</taxon>
        <taxon>Sphingobacteriaceae</taxon>
        <taxon>Sphingobacterium</taxon>
    </lineage>
</organism>
<gene>
    <name evidence="1" type="ORF">C5745_07645</name>
</gene>
<accession>A0A2S9J4U7</accession>
<protein>
    <recommendedName>
        <fullName evidence="3">DUF5689 domain-containing protein</fullName>
    </recommendedName>
</protein>
<reference evidence="1 2" key="1">
    <citation type="submission" date="2018-02" db="EMBL/GenBank/DDBJ databases">
        <title>The draft genome of Sphingobacterium sp. 5JN-11.</title>
        <authorList>
            <person name="Liu L."/>
            <person name="Li L."/>
            <person name="Liang L."/>
            <person name="Zhang X."/>
            <person name="Wang T."/>
        </authorList>
    </citation>
    <scope>NUCLEOTIDE SEQUENCE [LARGE SCALE GENOMIC DNA]</scope>
    <source>
        <strain evidence="1 2">5JN-11</strain>
    </source>
</reference>
<dbReference type="OrthoDB" id="9811262at2"/>
<dbReference type="Proteomes" id="UP000239711">
    <property type="component" value="Unassembled WGS sequence"/>
</dbReference>
<proteinExistence type="predicted"/>
<dbReference type="EMBL" id="PVBQ01000005">
    <property type="protein sequence ID" value="PRD47780.1"/>
    <property type="molecule type" value="Genomic_DNA"/>
</dbReference>
<evidence type="ECO:0008006" key="3">
    <source>
        <dbReference type="Google" id="ProtNLM"/>
    </source>
</evidence>
<dbReference type="RefSeq" id="WP_105716407.1">
    <property type="nucleotide sequence ID" value="NZ_PVBQ01000005.1"/>
</dbReference>
<dbReference type="AlphaFoldDB" id="A0A2S9J4U7"/>
<evidence type="ECO:0000313" key="1">
    <source>
        <dbReference type="EMBL" id="PRD47780.1"/>
    </source>
</evidence>
<evidence type="ECO:0000313" key="2">
    <source>
        <dbReference type="Proteomes" id="UP000239711"/>
    </source>
</evidence>
<dbReference type="PROSITE" id="PS51257">
    <property type="entry name" value="PROKAR_LIPOPROTEIN"/>
    <property type="match status" value="1"/>
</dbReference>
<comment type="caution">
    <text evidence="1">The sequence shown here is derived from an EMBL/GenBank/DDBJ whole genome shotgun (WGS) entry which is preliminary data.</text>
</comment>
<name>A0A2S9J4U7_9SPHI</name>
<keyword evidence="2" id="KW-1185">Reference proteome</keyword>
<sequence length="402" mass="44253">MKAIRKKLRTNWFVSVIFGCCIFTGCNKIEPTVAPQEETHSLSTIRELSAGTIPDGIKITAVVISNPLIEDTDLVYVQDEEGSAVKLRFAGGHNFNLGDRIEVYLSGCKLEVNGSEYEVKEIPLIFSNRIGSVALVPRITTAEEIKASREQWTSSLLRLRAMKVISGPDDGLYLLQDSIGESTIHVSVEESLELPLPDSVQFISGYLFYINGFPALRLRNASDIVTYSRQVGDQTILEPFDFGGTGSMPNGDQVFTGFVSGDWMFNDAAVLGANEVNDLRNGTGTVRLRGNLTNARVGYIYTLFDVQGLQKIRFNFGGTNLGEGGAEVNEYAVEAFVSTDAGSTWISLGKKVGTRGSFTVMEYEVNGDADKNYRVKIQNRSFVRTDNGNRLRANVDDVELIY</sequence>